<dbReference type="GeneID" id="40046232"/>
<organism evidence="1">
    <name type="scientific">Escherichia coli</name>
    <dbReference type="NCBI Taxonomy" id="562"/>
    <lineage>
        <taxon>Bacteria</taxon>
        <taxon>Pseudomonadati</taxon>
        <taxon>Pseudomonadota</taxon>
        <taxon>Gammaproteobacteria</taxon>
        <taxon>Enterobacterales</taxon>
        <taxon>Enterobacteriaceae</taxon>
        <taxon>Escherichia</taxon>
    </lineage>
</organism>
<accession>A0A2P9E5J7</accession>
<keyword evidence="1" id="KW-0614">Plasmid</keyword>
<dbReference type="AlphaFoldDB" id="A0A2P9E5J7"/>
<proteinExistence type="predicted"/>
<gene>
    <name evidence="1" type="ORF">RCS46_P0046</name>
</gene>
<geneLocation type="plasmid" evidence="1">
    <name>RCS46_p</name>
</geneLocation>
<sequence length="168" mass="18492">MADGISVWVPVISTLSGGILTGSIALLVSRLNHRYAGEREALAAAERHRHELKIAQELLDKERLFIATELIFLLEQFAEGCARMATDCGEPDPQGVYTPTENLPELIIKNISGDWRALPPRLCTGSMNFRYFRMKSGDISRLIMSSTGSLPISPHIIGNVSSIMPVWG</sequence>
<dbReference type="EMBL" id="LT985249">
    <property type="protein sequence ID" value="SPD98621.1"/>
    <property type="molecule type" value="Genomic_DNA"/>
</dbReference>
<name>A0A2P9E5J7_ECOLX</name>
<reference evidence="1" key="1">
    <citation type="submission" date="2018-02" db="EMBL/GenBank/DDBJ databases">
        <authorList>
            <person name="Cohen D.B."/>
            <person name="Kent A.D."/>
        </authorList>
    </citation>
    <scope>NUCLEOTIDE SEQUENCE</scope>
    <source>
        <strain evidence="1">195</strain>
    </source>
</reference>
<dbReference type="RefSeq" id="WP_023294776.1">
    <property type="nucleotide sequence ID" value="NZ_CAJZNL010000059.1"/>
</dbReference>
<protein>
    <submittedName>
        <fullName evidence="1">Uncharacterized protein</fullName>
    </submittedName>
</protein>
<evidence type="ECO:0000313" key="1">
    <source>
        <dbReference type="EMBL" id="SPD98621.1"/>
    </source>
</evidence>